<feature type="transmembrane region" description="Helical" evidence="8">
    <location>
        <begin position="160"/>
        <end position="182"/>
    </location>
</feature>
<accession>A0ABX7BI79</accession>
<proteinExistence type="inferred from homology"/>
<feature type="transmembrane region" description="Helical" evidence="8">
    <location>
        <begin position="127"/>
        <end position="148"/>
    </location>
</feature>
<evidence type="ECO:0000256" key="2">
    <source>
        <dbReference type="ARBA" id="ARBA00010145"/>
    </source>
</evidence>
<reference evidence="9" key="1">
    <citation type="submission" date="2021-02" db="EMBL/GenBank/DDBJ databases">
        <title>Skermanella TT6 skin isolate.</title>
        <authorList>
            <person name="Lee K."/>
            <person name="Ganzorig M."/>
        </authorList>
    </citation>
    <scope>NUCLEOTIDE SEQUENCE</scope>
    <source>
        <strain evidence="9">TT6</strain>
    </source>
</reference>
<dbReference type="Proteomes" id="UP000595197">
    <property type="component" value="Chromosome"/>
</dbReference>
<evidence type="ECO:0000256" key="4">
    <source>
        <dbReference type="ARBA" id="ARBA00022475"/>
    </source>
</evidence>
<feature type="transmembrane region" description="Helical" evidence="8">
    <location>
        <begin position="6"/>
        <end position="24"/>
    </location>
</feature>
<dbReference type="PANTHER" id="PTHR36838">
    <property type="entry name" value="AUXIN EFFLUX CARRIER FAMILY PROTEIN"/>
    <property type="match status" value="1"/>
</dbReference>
<sequence>MSQLFIVFTALTPIFLLILLGYVLRRRRFVPDEAWVPVEKLTYYIFFPLLLLDNLSKASLGDLAVVPMGLALVSAILTATLLLLLLRRHLNPDGPAFTSVFQGSVRPNTFVGLAAAAALFGKPGVTLFAIGLATVVPLVNVLCVIVLSRYGSGNGSSIRAVALGILRNPIIIGVAAGAALNLSGVGRPPLIGPVFQILGDAALPLGLLAVGAGLDLAAARSAGGAVLQSSLTKLLVVPGLTALYGAVFGVHGLTLTVAVLFNSLPAAASAYVLARQMGGDARLMAGTITLQTVLALPSIPLALLLFG</sequence>
<evidence type="ECO:0000313" key="10">
    <source>
        <dbReference type="Proteomes" id="UP000595197"/>
    </source>
</evidence>
<keyword evidence="7 8" id="KW-0472">Membrane</keyword>
<evidence type="ECO:0000313" key="9">
    <source>
        <dbReference type="EMBL" id="QQP92207.1"/>
    </source>
</evidence>
<protein>
    <submittedName>
        <fullName evidence="9">AEC family transporter</fullName>
    </submittedName>
</protein>
<evidence type="ECO:0000256" key="1">
    <source>
        <dbReference type="ARBA" id="ARBA00004651"/>
    </source>
</evidence>
<name>A0ABX7BI79_9PROT</name>
<keyword evidence="3" id="KW-0813">Transport</keyword>
<feature type="transmembrane region" description="Helical" evidence="8">
    <location>
        <begin position="194"/>
        <end position="218"/>
    </location>
</feature>
<dbReference type="InterPro" id="IPR004776">
    <property type="entry name" value="Mem_transp_PIN-like"/>
</dbReference>
<gene>
    <name evidence="9" type="ORF">IGS68_13845</name>
</gene>
<evidence type="ECO:0000256" key="3">
    <source>
        <dbReference type="ARBA" id="ARBA00022448"/>
    </source>
</evidence>
<dbReference type="Gene3D" id="1.20.1530.20">
    <property type="match status" value="1"/>
</dbReference>
<dbReference type="Pfam" id="PF03547">
    <property type="entry name" value="Mem_trans"/>
    <property type="match status" value="1"/>
</dbReference>
<comment type="similarity">
    <text evidence="2">Belongs to the auxin efflux carrier (TC 2.A.69) family.</text>
</comment>
<dbReference type="RefSeq" id="WP_201080883.1">
    <property type="nucleotide sequence ID" value="NZ_CP067420.1"/>
</dbReference>
<keyword evidence="4" id="KW-1003">Cell membrane</keyword>
<evidence type="ECO:0000256" key="5">
    <source>
        <dbReference type="ARBA" id="ARBA00022692"/>
    </source>
</evidence>
<evidence type="ECO:0000256" key="8">
    <source>
        <dbReference type="SAM" id="Phobius"/>
    </source>
</evidence>
<feature type="transmembrane region" description="Helical" evidence="8">
    <location>
        <begin position="285"/>
        <end position="306"/>
    </location>
</feature>
<evidence type="ECO:0000256" key="6">
    <source>
        <dbReference type="ARBA" id="ARBA00022989"/>
    </source>
</evidence>
<feature type="transmembrane region" description="Helical" evidence="8">
    <location>
        <begin position="253"/>
        <end position="273"/>
    </location>
</feature>
<feature type="transmembrane region" description="Helical" evidence="8">
    <location>
        <begin position="64"/>
        <end position="85"/>
    </location>
</feature>
<dbReference type="PANTHER" id="PTHR36838:SF4">
    <property type="entry name" value="AUXIN EFFLUX CARRIER FAMILY PROTEIN"/>
    <property type="match status" value="1"/>
</dbReference>
<keyword evidence="5 8" id="KW-0812">Transmembrane</keyword>
<evidence type="ECO:0000256" key="7">
    <source>
        <dbReference type="ARBA" id="ARBA00023136"/>
    </source>
</evidence>
<dbReference type="EMBL" id="CP067420">
    <property type="protein sequence ID" value="QQP92207.1"/>
    <property type="molecule type" value="Genomic_DNA"/>
</dbReference>
<keyword evidence="6 8" id="KW-1133">Transmembrane helix</keyword>
<feature type="transmembrane region" description="Helical" evidence="8">
    <location>
        <begin position="230"/>
        <end position="247"/>
    </location>
</feature>
<organism evidence="9 10">
    <name type="scientific">Skermanella cutis</name>
    <dbReference type="NCBI Taxonomy" id="2775420"/>
    <lineage>
        <taxon>Bacteria</taxon>
        <taxon>Pseudomonadati</taxon>
        <taxon>Pseudomonadota</taxon>
        <taxon>Alphaproteobacteria</taxon>
        <taxon>Rhodospirillales</taxon>
        <taxon>Azospirillaceae</taxon>
        <taxon>Skermanella</taxon>
    </lineage>
</organism>
<keyword evidence="10" id="KW-1185">Reference proteome</keyword>
<dbReference type="InterPro" id="IPR038770">
    <property type="entry name" value="Na+/solute_symporter_sf"/>
</dbReference>
<comment type="subcellular location">
    <subcellularLocation>
        <location evidence="1">Cell membrane</location>
        <topology evidence="1">Multi-pass membrane protein</topology>
    </subcellularLocation>
</comment>